<dbReference type="PIRSF" id="PIRSF003085">
    <property type="entry name" value="CMAS"/>
    <property type="match status" value="1"/>
</dbReference>
<dbReference type="InterPro" id="IPR050723">
    <property type="entry name" value="CFA/CMAS"/>
</dbReference>
<keyword evidence="2 6" id="KW-0489">Methyltransferase</keyword>
<keyword evidence="7" id="KW-1185">Reference proteome</keyword>
<sequence length="411" mass="47219">MRLLSHMLSRFVQAGRLRITDAGGVVRDFAGKAPGPFVSVRFHDPGLQRKMFLSPGLAVGEAYMDGTLTFEDGTSLRDLFTLYGHNYQALDRYPLQALFRAIGRRLRWLQQYNPIGKSQQHVAHHYDLSRELFELFLDEDMQYSCAYFGDGVRSLEEAQAAKKRHIAAKLRLDGAKRVLDIGSGWGGMAMTLAELAPVEVLGVTLSTEQQKLAEERARRRGLSDRVTFELRDYRQIEQRFDRIVSVGMFEHVGAAYYDEFFGKVRELLTDDGVMVLHSIGRMEPPGTTAAWLRKYIFPGGYSPALSEVMAAVERQGLWVSDIEILRVHYAETLAAWHERFQAQRERIAKLYDERFCRMWEFYLLACENEFRLGSCMVFQMQLGRKRDAVPFTRDYITDTERRYGNMATAAE</sequence>
<dbReference type="Pfam" id="PF02353">
    <property type="entry name" value="CMAS"/>
    <property type="match status" value="1"/>
</dbReference>
<evidence type="ECO:0000256" key="3">
    <source>
        <dbReference type="ARBA" id="ARBA00022679"/>
    </source>
</evidence>
<evidence type="ECO:0000256" key="4">
    <source>
        <dbReference type="ARBA" id="ARBA00022691"/>
    </source>
</evidence>
<comment type="caution">
    <text evidence="6">The sequence shown here is derived from an EMBL/GenBank/DDBJ whole genome shotgun (WGS) entry which is preliminary data.</text>
</comment>
<dbReference type="InterPro" id="IPR003333">
    <property type="entry name" value="CMAS"/>
</dbReference>
<comment type="similarity">
    <text evidence="1">Belongs to the CFA/CMAS family.</text>
</comment>
<evidence type="ECO:0000256" key="5">
    <source>
        <dbReference type="ARBA" id="ARBA00023098"/>
    </source>
</evidence>
<dbReference type="Gene3D" id="3.40.50.150">
    <property type="entry name" value="Vaccinia Virus protein VP39"/>
    <property type="match status" value="1"/>
</dbReference>
<protein>
    <submittedName>
        <fullName evidence="6">Cyclopropane-fatty-acyl-phospholipid synthase</fullName>
        <ecNumber evidence="6">2.1.1.79</ecNumber>
    </submittedName>
</protein>
<dbReference type="GO" id="GO:0008825">
    <property type="term" value="F:cyclopropane-fatty-acyl-phospholipid synthase activity"/>
    <property type="evidence" value="ECO:0007669"/>
    <property type="project" value="UniProtKB-EC"/>
</dbReference>
<dbReference type="CDD" id="cd02440">
    <property type="entry name" value="AdoMet_MTases"/>
    <property type="match status" value="1"/>
</dbReference>
<organism evidence="6 7">
    <name type="scientific">Inquilinus ginsengisoli</name>
    <dbReference type="NCBI Taxonomy" id="363840"/>
    <lineage>
        <taxon>Bacteria</taxon>
        <taxon>Pseudomonadati</taxon>
        <taxon>Pseudomonadota</taxon>
        <taxon>Alphaproteobacteria</taxon>
        <taxon>Rhodospirillales</taxon>
        <taxon>Rhodospirillaceae</taxon>
        <taxon>Inquilinus</taxon>
    </lineage>
</organism>
<keyword evidence="3 6" id="KW-0808">Transferase</keyword>
<dbReference type="PANTHER" id="PTHR43667:SF1">
    <property type="entry name" value="CYCLOPROPANE-FATTY-ACYL-PHOSPHOLIPID SYNTHASE"/>
    <property type="match status" value="1"/>
</dbReference>
<proteinExistence type="inferred from homology"/>
<gene>
    <name evidence="6" type="ORF">E9232_005564</name>
</gene>
<name>A0ABU1JWL9_9PROT</name>
<dbReference type="EC" id="2.1.1.79" evidence="6"/>
<evidence type="ECO:0000256" key="2">
    <source>
        <dbReference type="ARBA" id="ARBA00022603"/>
    </source>
</evidence>
<dbReference type="EMBL" id="JAVDPW010000010">
    <property type="protein sequence ID" value="MDR6293019.1"/>
    <property type="molecule type" value="Genomic_DNA"/>
</dbReference>
<evidence type="ECO:0000313" key="6">
    <source>
        <dbReference type="EMBL" id="MDR6293019.1"/>
    </source>
</evidence>
<dbReference type="SUPFAM" id="SSF53335">
    <property type="entry name" value="S-adenosyl-L-methionine-dependent methyltransferases"/>
    <property type="match status" value="1"/>
</dbReference>
<accession>A0ABU1JWL9</accession>
<keyword evidence="4" id="KW-0949">S-adenosyl-L-methionine</keyword>
<evidence type="ECO:0000256" key="1">
    <source>
        <dbReference type="ARBA" id="ARBA00010815"/>
    </source>
</evidence>
<dbReference type="InterPro" id="IPR029063">
    <property type="entry name" value="SAM-dependent_MTases_sf"/>
</dbReference>
<reference evidence="6 7" key="1">
    <citation type="submission" date="2023-07" db="EMBL/GenBank/DDBJ databases">
        <title>Sorghum-associated microbial communities from plants grown in Nebraska, USA.</title>
        <authorList>
            <person name="Schachtman D."/>
        </authorList>
    </citation>
    <scope>NUCLEOTIDE SEQUENCE [LARGE SCALE GENOMIC DNA]</scope>
    <source>
        <strain evidence="6 7">584</strain>
    </source>
</reference>
<dbReference type="Proteomes" id="UP001262410">
    <property type="component" value="Unassembled WGS sequence"/>
</dbReference>
<dbReference type="GO" id="GO:0032259">
    <property type="term" value="P:methylation"/>
    <property type="evidence" value="ECO:0007669"/>
    <property type="project" value="UniProtKB-KW"/>
</dbReference>
<evidence type="ECO:0000313" key="7">
    <source>
        <dbReference type="Proteomes" id="UP001262410"/>
    </source>
</evidence>
<keyword evidence="5" id="KW-0443">Lipid metabolism</keyword>
<dbReference type="RefSeq" id="WP_309799616.1">
    <property type="nucleotide sequence ID" value="NZ_JAVDPW010000010.1"/>
</dbReference>
<dbReference type="PANTHER" id="PTHR43667">
    <property type="entry name" value="CYCLOPROPANE-FATTY-ACYL-PHOSPHOLIPID SYNTHASE"/>
    <property type="match status" value="1"/>
</dbReference>